<dbReference type="EMBL" id="FMSH01000256">
    <property type="protein sequence ID" value="SCU76655.1"/>
    <property type="molecule type" value="Genomic_DNA"/>
</dbReference>
<proteinExistence type="predicted"/>
<organism evidence="1">
    <name type="scientific">Cupriavidus necator</name>
    <name type="common">Alcaligenes eutrophus</name>
    <name type="synonym">Ralstonia eutropha</name>
    <dbReference type="NCBI Taxonomy" id="106590"/>
    <lineage>
        <taxon>Bacteria</taxon>
        <taxon>Pseudomonadati</taxon>
        <taxon>Pseudomonadota</taxon>
        <taxon>Betaproteobacteria</taxon>
        <taxon>Burkholderiales</taxon>
        <taxon>Burkholderiaceae</taxon>
        <taxon>Cupriavidus</taxon>
    </lineage>
</organism>
<reference evidence="1" key="1">
    <citation type="submission" date="2016-09" db="EMBL/GenBank/DDBJ databases">
        <authorList>
            <person name="Capua I."/>
            <person name="De Benedictis P."/>
            <person name="Joannis T."/>
            <person name="Lombin L.H."/>
            <person name="Cattoli G."/>
        </authorList>
    </citation>
    <scope>NUCLEOTIDE SEQUENCE</scope>
    <source>
        <strain evidence="1">B9</strain>
    </source>
</reference>
<gene>
    <name evidence="1" type="ORF">CNECB9_3290002</name>
</gene>
<evidence type="ECO:0000313" key="1">
    <source>
        <dbReference type="EMBL" id="SCU76655.1"/>
    </source>
</evidence>
<sequence>MKPANTRGLPLARSDIDVLGSEVDGFDPQHYFDHQELQAARAAARRWPLLASLLGYAGTGSEAAGKG</sequence>
<evidence type="ECO:0008006" key="2">
    <source>
        <dbReference type="Google" id="ProtNLM"/>
    </source>
</evidence>
<dbReference type="RefSeq" id="WP_340526287.1">
    <property type="nucleotide sequence ID" value="NZ_FMSH01000256.1"/>
</dbReference>
<protein>
    <recommendedName>
        <fullName evidence="2">Cellulose biosynthesis protein BcsR</fullName>
    </recommendedName>
</protein>
<dbReference type="AlphaFoldDB" id="A0A1K0IH58"/>
<dbReference type="Pfam" id="PF10945">
    <property type="entry name" value="CBP_BcsR"/>
    <property type="match status" value="1"/>
</dbReference>
<dbReference type="InterPro" id="IPR024487">
    <property type="entry name" value="CBP_BcsR"/>
</dbReference>
<accession>A0A1K0IH58</accession>
<name>A0A1K0IH58_CUPNE</name>